<evidence type="ECO:0000313" key="2">
    <source>
        <dbReference type="Proteomes" id="UP001596208"/>
    </source>
</evidence>
<keyword evidence="1" id="KW-0560">Oxidoreductase</keyword>
<comment type="caution">
    <text evidence="1">The sequence shown here is derived from an EMBL/GenBank/DDBJ whole genome shotgun (WGS) entry which is preliminary data.</text>
</comment>
<dbReference type="InterPro" id="IPR008775">
    <property type="entry name" value="Phytyl_CoA_dOase-like"/>
</dbReference>
<dbReference type="SUPFAM" id="SSF51197">
    <property type="entry name" value="Clavaminate synthase-like"/>
    <property type="match status" value="1"/>
</dbReference>
<name>A0ABW0B832_9ACTN</name>
<dbReference type="Pfam" id="PF05721">
    <property type="entry name" value="PhyH"/>
    <property type="match status" value="1"/>
</dbReference>
<dbReference type="Proteomes" id="UP001596208">
    <property type="component" value="Unassembled WGS sequence"/>
</dbReference>
<reference evidence="2" key="1">
    <citation type="journal article" date="2019" name="Int. J. Syst. Evol. Microbiol.">
        <title>The Global Catalogue of Microorganisms (GCM) 10K type strain sequencing project: providing services to taxonomists for standard genome sequencing and annotation.</title>
        <authorList>
            <consortium name="The Broad Institute Genomics Platform"/>
            <consortium name="The Broad Institute Genome Sequencing Center for Infectious Disease"/>
            <person name="Wu L."/>
            <person name="Ma J."/>
        </authorList>
    </citation>
    <scope>NUCLEOTIDE SEQUENCE [LARGE SCALE GENOMIC DNA]</scope>
    <source>
        <strain evidence="2">CGMCC 4.1721</strain>
    </source>
</reference>
<dbReference type="RefSeq" id="WP_051834499.1">
    <property type="nucleotide sequence ID" value="NZ_JBFADZ010000001.1"/>
</dbReference>
<protein>
    <submittedName>
        <fullName evidence="1">Phytanoyl-CoA dioxygenase family protein</fullName>
    </submittedName>
</protein>
<keyword evidence="2" id="KW-1185">Reference proteome</keyword>
<organism evidence="1 2">
    <name type="scientific">Streptomyces mutomycini</name>
    <dbReference type="NCBI Taxonomy" id="284036"/>
    <lineage>
        <taxon>Bacteria</taxon>
        <taxon>Bacillati</taxon>
        <taxon>Actinomycetota</taxon>
        <taxon>Actinomycetes</taxon>
        <taxon>Kitasatosporales</taxon>
        <taxon>Streptomycetaceae</taxon>
        <taxon>Streptomyces</taxon>
    </lineage>
</organism>
<sequence>MRTAVNNLRDRFRTDGYAFPLDALTPEEAARALTDCRTYLRAVSSVGGAMAQYAMFPKIHLVATWADRLVHHPALLGLAESLLGPDLMVWSTNLFTRPAHSGGSLAWHQDAVYLGLNGYQEHAVRVWVALTDTTAANGTMRYSRGSHAQGALAHRWGGTHIEDIMRGEEVAVEVDESSSVAVVLTAGQCSAHHLAMVHCSGANTTDHSRYNFAIDYISPKVRPTEGEDSALTVRGEGGSGFLPEARPLSDFHPDAVRQFYAATARRQARIDHTVRHRSTT</sequence>
<evidence type="ECO:0000313" key="1">
    <source>
        <dbReference type="EMBL" id="MFC5173390.1"/>
    </source>
</evidence>
<accession>A0ABW0B832</accession>
<dbReference type="Gene3D" id="2.60.120.620">
    <property type="entry name" value="q2cbj1_9rhob like domain"/>
    <property type="match status" value="1"/>
</dbReference>
<dbReference type="PANTHER" id="PTHR20883:SF46">
    <property type="entry name" value="PHYTANOYL-COA HYDROXYLASE"/>
    <property type="match status" value="1"/>
</dbReference>
<dbReference type="GO" id="GO:0051213">
    <property type="term" value="F:dioxygenase activity"/>
    <property type="evidence" value="ECO:0007669"/>
    <property type="project" value="UniProtKB-KW"/>
</dbReference>
<gene>
    <name evidence="1" type="ORF">ACFPRK_22780</name>
</gene>
<dbReference type="PANTHER" id="PTHR20883">
    <property type="entry name" value="PHYTANOYL-COA DIOXYGENASE DOMAIN CONTAINING 1"/>
    <property type="match status" value="1"/>
</dbReference>
<dbReference type="EMBL" id="JBHSKI010000010">
    <property type="protein sequence ID" value="MFC5173390.1"/>
    <property type="molecule type" value="Genomic_DNA"/>
</dbReference>
<keyword evidence="1" id="KW-0223">Dioxygenase</keyword>
<proteinExistence type="predicted"/>